<evidence type="ECO:0000313" key="2">
    <source>
        <dbReference type="EMBL" id="SVC16848.1"/>
    </source>
</evidence>
<feature type="non-terminal residue" evidence="2">
    <location>
        <position position="1"/>
    </location>
</feature>
<keyword evidence="1" id="KW-0472">Membrane</keyword>
<protein>
    <recommendedName>
        <fullName evidence="3">Acyl-CoA dehydrogenase</fullName>
    </recommendedName>
</protein>
<evidence type="ECO:0000256" key="1">
    <source>
        <dbReference type="SAM" id="Phobius"/>
    </source>
</evidence>
<accession>A0A382JY41</accession>
<dbReference type="AlphaFoldDB" id="A0A382JY41"/>
<sequence length="153" mass="17704">VSGFLISIAWFLLFFSIAIYLAYNRVKLFASTVTMGVTLLTYMIYGNWHPLWLLILVLVYGLVIVPNLPEFRREKLTRPLLKVYRTMLPSMSETEKEALEAGNTWWDGELFSGMPDWDKLMSVPAPKLSEEEKAFLDGPCQDLCRMLDDWQIC</sequence>
<gene>
    <name evidence="2" type="ORF">METZ01_LOCUS269702</name>
</gene>
<name>A0A382JY41_9ZZZZ</name>
<feature type="non-terminal residue" evidence="2">
    <location>
        <position position="153"/>
    </location>
</feature>
<evidence type="ECO:0008006" key="3">
    <source>
        <dbReference type="Google" id="ProtNLM"/>
    </source>
</evidence>
<feature type="transmembrane region" description="Helical" evidence="1">
    <location>
        <begin position="51"/>
        <end position="68"/>
    </location>
</feature>
<reference evidence="2" key="1">
    <citation type="submission" date="2018-05" db="EMBL/GenBank/DDBJ databases">
        <authorList>
            <person name="Lanie J.A."/>
            <person name="Ng W.-L."/>
            <person name="Kazmierczak K.M."/>
            <person name="Andrzejewski T.M."/>
            <person name="Davidsen T.M."/>
            <person name="Wayne K.J."/>
            <person name="Tettelin H."/>
            <person name="Glass J.I."/>
            <person name="Rusch D."/>
            <person name="Podicherti R."/>
            <person name="Tsui H.-C.T."/>
            <person name="Winkler M.E."/>
        </authorList>
    </citation>
    <scope>NUCLEOTIDE SEQUENCE</scope>
</reference>
<organism evidence="2">
    <name type="scientific">marine metagenome</name>
    <dbReference type="NCBI Taxonomy" id="408172"/>
    <lineage>
        <taxon>unclassified sequences</taxon>
        <taxon>metagenomes</taxon>
        <taxon>ecological metagenomes</taxon>
    </lineage>
</organism>
<proteinExistence type="predicted"/>
<dbReference type="EMBL" id="UINC01077075">
    <property type="protein sequence ID" value="SVC16848.1"/>
    <property type="molecule type" value="Genomic_DNA"/>
</dbReference>
<feature type="transmembrane region" description="Helical" evidence="1">
    <location>
        <begin position="6"/>
        <end position="23"/>
    </location>
</feature>
<feature type="transmembrane region" description="Helical" evidence="1">
    <location>
        <begin position="28"/>
        <end position="45"/>
    </location>
</feature>
<keyword evidence="1" id="KW-0812">Transmembrane</keyword>
<keyword evidence="1" id="KW-1133">Transmembrane helix</keyword>